<keyword evidence="4" id="KW-0597">Phosphoprotein</keyword>
<dbReference type="PANTHER" id="PTHR19134">
    <property type="entry name" value="RECEPTOR-TYPE TYROSINE-PROTEIN PHOSPHATASE"/>
    <property type="match status" value="1"/>
</dbReference>
<evidence type="ECO:0000256" key="2">
    <source>
        <dbReference type="ARBA" id="ARBA00013064"/>
    </source>
</evidence>
<dbReference type="SUPFAM" id="SSF52799">
    <property type="entry name" value="(Phosphotyrosine protein) phosphatases II"/>
    <property type="match status" value="1"/>
</dbReference>
<evidence type="ECO:0000313" key="10">
    <source>
        <dbReference type="Proteomes" id="UP001237642"/>
    </source>
</evidence>
<accession>A0AAD8M737</accession>
<comment type="caution">
    <text evidence="9">The sequence shown here is derived from an EMBL/GenBank/DDBJ whole genome shotgun (WGS) entry which is preliminary data.</text>
</comment>
<dbReference type="FunFam" id="3.90.190.10:FF:000045">
    <property type="entry name" value="Tyrosine-protein phosphatase non-receptor type 12"/>
    <property type="match status" value="1"/>
</dbReference>
<dbReference type="Pfam" id="PF00102">
    <property type="entry name" value="Y_phosphatase"/>
    <property type="match status" value="1"/>
</dbReference>
<dbReference type="PANTHER" id="PTHR19134:SF449">
    <property type="entry name" value="TYROSINE-PROTEIN PHOSPHATASE 1"/>
    <property type="match status" value="1"/>
</dbReference>
<sequence>MSAAANAVNTLDDDLKLSLTTAQIEFCSEALKFLKNKRINQSLLLEHEFASLPRRDTIFVDDGLEILEEPHRFSVAYSEKNMNKNRYTDVVPFDTNLVRLNPCRDYRPSATGYINASFIAASASKSVSQFIATQDPIPETYEDFWEMVLQHRCPVIVMLTPFVDNEKNEKCGDYYQTTDGPREFGNICITTKSIETTKNNLVLRNLEVNYKESEEPPLSVLHVLYRDWPDKGVPEGTLALRKIWRRLSTVPPVTGPILVHCSAGIGRTGTYCTVHNTLQRILVRDFSALDIVKTVNTFRLQRTGMVQTEAQYYYCYDAIIQELEDLISEHNGHKSS</sequence>
<dbReference type="PROSITE" id="PS50056">
    <property type="entry name" value="TYR_PHOSPHATASE_2"/>
    <property type="match status" value="1"/>
</dbReference>
<dbReference type="PRINTS" id="PR00700">
    <property type="entry name" value="PRTYPHPHTASE"/>
</dbReference>
<keyword evidence="6" id="KW-0904">Protein phosphatase</keyword>
<evidence type="ECO:0000313" key="9">
    <source>
        <dbReference type="EMBL" id="KAK1361653.1"/>
    </source>
</evidence>
<dbReference type="EMBL" id="JAUIZM010000010">
    <property type="protein sequence ID" value="KAK1361653.1"/>
    <property type="molecule type" value="Genomic_DNA"/>
</dbReference>
<dbReference type="Proteomes" id="UP001237642">
    <property type="component" value="Unassembled WGS sequence"/>
</dbReference>
<dbReference type="SMART" id="SM00194">
    <property type="entry name" value="PTPc"/>
    <property type="match status" value="1"/>
</dbReference>
<keyword evidence="5" id="KW-0378">Hydrolase</keyword>
<dbReference type="Gene3D" id="3.90.190.10">
    <property type="entry name" value="Protein tyrosine phosphatase superfamily"/>
    <property type="match status" value="1"/>
</dbReference>
<dbReference type="InterPro" id="IPR000387">
    <property type="entry name" value="Tyr_Pase_dom"/>
</dbReference>
<comment type="subcellular location">
    <subcellularLocation>
        <location evidence="1">Cytoplasm</location>
    </subcellularLocation>
</comment>
<evidence type="ECO:0000256" key="3">
    <source>
        <dbReference type="ARBA" id="ARBA00022490"/>
    </source>
</evidence>
<name>A0AAD8M737_9APIA</name>
<dbReference type="InterPro" id="IPR003595">
    <property type="entry name" value="Tyr_Pase_cat"/>
</dbReference>
<dbReference type="AlphaFoldDB" id="A0AAD8M737"/>
<evidence type="ECO:0000256" key="6">
    <source>
        <dbReference type="ARBA" id="ARBA00022912"/>
    </source>
</evidence>
<feature type="domain" description="Tyrosine-protein phosphatase" evidence="7">
    <location>
        <begin position="45"/>
        <end position="322"/>
    </location>
</feature>
<reference evidence="9" key="2">
    <citation type="submission" date="2023-05" db="EMBL/GenBank/DDBJ databases">
        <authorList>
            <person name="Schelkunov M.I."/>
        </authorList>
    </citation>
    <scope>NUCLEOTIDE SEQUENCE</scope>
    <source>
        <strain evidence="9">Hsosn_3</strain>
        <tissue evidence="9">Leaf</tissue>
    </source>
</reference>
<reference evidence="9" key="1">
    <citation type="submission" date="2023-02" db="EMBL/GenBank/DDBJ databases">
        <title>Genome of toxic invasive species Heracleum sosnowskyi carries increased number of genes despite the absence of recent whole-genome duplications.</title>
        <authorList>
            <person name="Schelkunov M."/>
            <person name="Shtratnikova V."/>
            <person name="Makarenko M."/>
            <person name="Klepikova A."/>
            <person name="Omelchenko D."/>
            <person name="Novikova G."/>
            <person name="Obukhova E."/>
            <person name="Bogdanov V."/>
            <person name="Penin A."/>
            <person name="Logacheva M."/>
        </authorList>
    </citation>
    <scope>NUCLEOTIDE SEQUENCE</scope>
    <source>
        <strain evidence="9">Hsosn_3</strain>
        <tissue evidence="9">Leaf</tissue>
    </source>
</reference>
<evidence type="ECO:0000256" key="1">
    <source>
        <dbReference type="ARBA" id="ARBA00004496"/>
    </source>
</evidence>
<protein>
    <recommendedName>
        <fullName evidence="2">protein-tyrosine-phosphatase</fullName>
        <ecNumber evidence="2">3.1.3.48</ecNumber>
    </recommendedName>
</protein>
<proteinExistence type="predicted"/>
<dbReference type="InterPro" id="IPR016130">
    <property type="entry name" value="Tyr_Pase_AS"/>
</dbReference>
<dbReference type="PROSITE" id="PS50055">
    <property type="entry name" value="TYR_PHOSPHATASE_PTP"/>
    <property type="match status" value="1"/>
</dbReference>
<dbReference type="InterPro" id="IPR000242">
    <property type="entry name" value="PTP_cat"/>
</dbReference>
<dbReference type="SMART" id="SM00404">
    <property type="entry name" value="PTPc_motif"/>
    <property type="match status" value="1"/>
</dbReference>
<dbReference type="GO" id="GO:0005737">
    <property type="term" value="C:cytoplasm"/>
    <property type="evidence" value="ECO:0007669"/>
    <property type="project" value="UniProtKB-SubCell"/>
</dbReference>
<evidence type="ECO:0000259" key="7">
    <source>
        <dbReference type="PROSITE" id="PS50055"/>
    </source>
</evidence>
<dbReference type="InterPro" id="IPR050348">
    <property type="entry name" value="Protein-Tyr_Phosphatase"/>
</dbReference>
<evidence type="ECO:0000259" key="8">
    <source>
        <dbReference type="PROSITE" id="PS50056"/>
    </source>
</evidence>
<dbReference type="EC" id="3.1.3.48" evidence="2"/>
<organism evidence="9 10">
    <name type="scientific">Heracleum sosnowskyi</name>
    <dbReference type="NCBI Taxonomy" id="360622"/>
    <lineage>
        <taxon>Eukaryota</taxon>
        <taxon>Viridiplantae</taxon>
        <taxon>Streptophyta</taxon>
        <taxon>Embryophyta</taxon>
        <taxon>Tracheophyta</taxon>
        <taxon>Spermatophyta</taxon>
        <taxon>Magnoliopsida</taxon>
        <taxon>eudicotyledons</taxon>
        <taxon>Gunneridae</taxon>
        <taxon>Pentapetalae</taxon>
        <taxon>asterids</taxon>
        <taxon>campanulids</taxon>
        <taxon>Apiales</taxon>
        <taxon>Apiaceae</taxon>
        <taxon>Apioideae</taxon>
        <taxon>apioid superclade</taxon>
        <taxon>Tordylieae</taxon>
        <taxon>Tordyliinae</taxon>
        <taxon>Heracleum</taxon>
    </lineage>
</organism>
<evidence type="ECO:0000256" key="5">
    <source>
        <dbReference type="ARBA" id="ARBA00022801"/>
    </source>
</evidence>
<dbReference type="InterPro" id="IPR029021">
    <property type="entry name" value="Prot-tyrosine_phosphatase-like"/>
</dbReference>
<gene>
    <name evidence="9" type="ORF">POM88_046127</name>
</gene>
<keyword evidence="3" id="KW-0963">Cytoplasm</keyword>
<evidence type="ECO:0000256" key="4">
    <source>
        <dbReference type="ARBA" id="ARBA00022553"/>
    </source>
</evidence>
<keyword evidence="10" id="KW-1185">Reference proteome</keyword>
<dbReference type="GO" id="GO:0004725">
    <property type="term" value="F:protein tyrosine phosphatase activity"/>
    <property type="evidence" value="ECO:0007669"/>
    <property type="project" value="UniProtKB-EC"/>
</dbReference>
<dbReference type="PROSITE" id="PS00383">
    <property type="entry name" value="TYR_PHOSPHATASE_1"/>
    <property type="match status" value="1"/>
</dbReference>
<feature type="domain" description="Tyrosine specific protein phosphatases" evidence="8">
    <location>
        <begin position="255"/>
        <end position="313"/>
    </location>
</feature>